<keyword evidence="4" id="KW-1185">Reference proteome</keyword>
<evidence type="ECO:0000313" key="4">
    <source>
        <dbReference type="Proteomes" id="UP001304895"/>
    </source>
</evidence>
<feature type="region of interest" description="Disordered" evidence="1">
    <location>
        <begin position="1"/>
        <end position="108"/>
    </location>
</feature>
<comment type="caution">
    <text evidence="3">The sequence shown here is derived from an EMBL/GenBank/DDBJ whole genome shotgun (WGS) entry which is preliminary data.</text>
</comment>
<keyword evidence="2" id="KW-0812">Transmembrane</keyword>
<feature type="compositionally biased region" description="Basic and acidic residues" evidence="1">
    <location>
        <begin position="1"/>
        <end position="10"/>
    </location>
</feature>
<protein>
    <submittedName>
        <fullName evidence="3">Uncharacterized protein</fullName>
    </submittedName>
</protein>
<dbReference type="AlphaFoldDB" id="A0AAN6UNR8"/>
<accession>A0AAN6UNR8</accession>
<keyword evidence="2" id="KW-0472">Membrane</keyword>
<gene>
    <name evidence="3" type="ORF">BT67DRAFT_232259</name>
</gene>
<dbReference type="EMBL" id="MU853404">
    <property type="protein sequence ID" value="KAK4136154.1"/>
    <property type="molecule type" value="Genomic_DNA"/>
</dbReference>
<name>A0AAN6UNR8_9PEZI</name>
<sequence length="162" mass="18192">MRKRKKEEGKKQKRNPRYEEEEEGVSPNRTERPCPTHCIPLHRRKNLPRVSQAPALPCLCDGGGGGGKSQDRTETAAGEPTDRPDSDQRRTRMGTHCPQTPPAKPRRSEYAMIPSSVCLVCPSVCAEEEGKRRKKEGKEKRKCPLIVIMAWPSSSFVMVVIV</sequence>
<reference evidence="3" key="1">
    <citation type="journal article" date="2023" name="Mol. Phylogenet. Evol.">
        <title>Genome-scale phylogeny and comparative genomics of the fungal order Sordariales.</title>
        <authorList>
            <person name="Hensen N."/>
            <person name="Bonometti L."/>
            <person name="Westerberg I."/>
            <person name="Brannstrom I.O."/>
            <person name="Guillou S."/>
            <person name="Cros-Aarteil S."/>
            <person name="Calhoun S."/>
            <person name="Haridas S."/>
            <person name="Kuo A."/>
            <person name="Mondo S."/>
            <person name="Pangilinan J."/>
            <person name="Riley R."/>
            <person name="LaButti K."/>
            <person name="Andreopoulos B."/>
            <person name="Lipzen A."/>
            <person name="Chen C."/>
            <person name="Yan M."/>
            <person name="Daum C."/>
            <person name="Ng V."/>
            <person name="Clum A."/>
            <person name="Steindorff A."/>
            <person name="Ohm R.A."/>
            <person name="Martin F."/>
            <person name="Silar P."/>
            <person name="Natvig D.O."/>
            <person name="Lalanne C."/>
            <person name="Gautier V."/>
            <person name="Ament-Velasquez S.L."/>
            <person name="Kruys A."/>
            <person name="Hutchinson M.I."/>
            <person name="Powell A.J."/>
            <person name="Barry K."/>
            <person name="Miller A.N."/>
            <person name="Grigoriev I.V."/>
            <person name="Debuchy R."/>
            <person name="Gladieux P."/>
            <person name="Hiltunen Thoren M."/>
            <person name="Johannesson H."/>
        </authorList>
    </citation>
    <scope>NUCLEOTIDE SEQUENCE</scope>
    <source>
        <strain evidence="3">CBS 123565</strain>
    </source>
</reference>
<keyword evidence="2" id="KW-1133">Transmembrane helix</keyword>
<evidence type="ECO:0000256" key="1">
    <source>
        <dbReference type="SAM" id="MobiDB-lite"/>
    </source>
</evidence>
<evidence type="ECO:0000256" key="2">
    <source>
        <dbReference type="SAM" id="Phobius"/>
    </source>
</evidence>
<reference evidence="3" key="2">
    <citation type="submission" date="2023-05" db="EMBL/GenBank/DDBJ databases">
        <authorList>
            <consortium name="Lawrence Berkeley National Laboratory"/>
            <person name="Steindorff A."/>
            <person name="Hensen N."/>
            <person name="Bonometti L."/>
            <person name="Westerberg I."/>
            <person name="Brannstrom I.O."/>
            <person name="Guillou S."/>
            <person name="Cros-Aarteil S."/>
            <person name="Calhoun S."/>
            <person name="Haridas S."/>
            <person name="Kuo A."/>
            <person name="Mondo S."/>
            <person name="Pangilinan J."/>
            <person name="Riley R."/>
            <person name="Labutti K."/>
            <person name="Andreopoulos B."/>
            <person name="Lipzen A."/>
            <person name="Chen C."/>
            <person name="Yanf M."/>
            <person name="Daum C."/>
            <person name="Ng V."/>
            <person name="Clum A."/>
            <person name="Ohm R."/>
            <person name="Martin F."/>
            <person name="Silar P."/>
            <person name="Natvig D."/>
            <person name="Lalanne C."/>
            <person name="Gautier V."/>
            <person name="Ament-Velasquez S.L."/>
            <person name="Kruys A."/>
            <person name="Hutchinson M.I."/>
            <person name="Powell A.J."/>
            <person name="Barry K."/>
            <person name="Miller A.N."/>
            <person name="Grigoriev I.V."/>
            <person name="Debuchy R."/>
            <person name="Gladieux P."/>
            <person name="Thoren M.H."/>
            <person name="Johannesson H."/>
        </authorList>
    </citation>
    <scope>NUCLEOTIDE SEQUENCE</scope>
    <source>
        <strain evidence="3">CBS 123565</strain>
    </source>
</reference>
<proteinExistence type="predicted"/>
<feature type="compositionally biased region" description="Basic and acidic residues" evidence="1">
    <location>
        <begin position="69"/>
        <end position="90"/>
    </location>
</feature>
<feature type="transmembrane region" description="Helical" evidence="2">
    <location>
        <begin position="143"/>
        <end position="161"/>
    </location>
</feature>
<organism evidence="3 4">
    <name type="scientific">Trichocladium antarcticum</name>
    <dbReference type="NCBI Taxonomy" id="1450529"/>
    <lineage>
        <taxon>Eukaryota</taxon>
        <taxon>Fungi</taxon>
        <taxon>Dikarya</taxon>
        <taxon>Ascomycota</taxon>
        <taxon>Pezizomycotina</taxon>
        <taxon>Sordariomycetes</taxon>
        <taxon>Sordariomycetidae</taxon>
        <taxon>Sordariales</taxon>
        <taxon>Chaetomiaceae</taxon>
        <taxon>Trichocladium</taxon>
    </lineage>
</organism>
<evidence type="ECO:0000313" key="3">
    <source>
        <dbReference type="EMBL" id="KAK4136154.1"/>
    </source>
</evidence>
<dbReference type="Proteomes" id="UP001304895">
    <property type="component" value="Unassembled WGS sequence"/>
</dbReference>